<keyword evidence="9" id="KW-0378">Hydrolase</keyword>
<dbReference type="Gene3D" id="3.60.40.10">
    <property type="entry name" value="PPM-type phosphatase domain"/>
    <property type="match status" value="1"/>
</dbReference>
<comment type="caution">
    <text evidence="11">The sequence shown here is derived from an EMBL/GenBank/DDBJ whole genome shotgun (WGS) entry which is preliminary data.</text>
</comment>
<dbReference type="SMART" id="SM00332">
    <property type="entry name" value="PP2Cc"/>
    <property type="match status" value="1"/>
</dbReference>
<dbReference type="EMBL" id="JADBJN010000001">
    <property type="protein sequence ID" value="KAG5684792.1"/>
    <property type="molecule type" value="Genomic_DNA"/>
</dbReference>
<dbReference type="OrthoDB" id="60843at2759"/>
<evidence type="ECO:0000256" key="6">
    <source>
        <dbReference type="ARBA" id="ARBA00023211"/>
    </source>
</evidence>
<dbReference type="InterPro" id="IPR036457">
    <property type="entry name" value="PPM-type-like_dom_sf"/>
</dbReference>
<dbReference type="SUPFAM" id="SSF81606">
    <property type="entry name" value="PP2C-like"/>
    <property type="match status" value="1"/>
</dbReference>
<evidence type="ECO:0000259" key="10">
    <source>
        <dbReference type="PROSITE" id="PS51746"/>
    </source>
</evidence>
<protein>
    <recommendedName>
        <fullName evidence="9">Protein phosphatase</fullName>
        <ecNumber evidence="9">3.1.3.16</ecNumber>
    </recommendedName>
</protein>
<evidence type="ECO:0000256" key="4">
    <source>
        <dbReference type="ARBA" id="ARBA00022842"/>
    </source>
</evidence>
<gene>
    <name evidence="11" type="ORF">PVAND_014005</name>
</gene>
<proteinExistence type="inferred from homology"/>
<evidence type="ECO:0000256" key="3">
    <source>
        <dbReference type="ARBA" id="ARBA00006702"/>
    </source>
</evidence>
<keyword evidence="4 9" id="KW-0460">Magnesium</keyword>
<dbReference type="AlphaFoldDB" id="A0A9J6CS80"/>
<evidence type="ECO:0000313" key="12">
    <source>
        <dbReference type="Proteomes" id="UP001107558"/>
    </source>
</evidence>
<dbReference type="InterPro" id="IPR001932">
    <property type="entry name" value="PPM-type_phosphatase-like_dom"/>
</dbReference>
<keyword evidence="6 9" id="KW-0464">Manganese</keyword>
<evidence type="ECO:0000256" key="2">
    <source>
        <dbReference type="ARBA" id="ARBA00001946"/>
    </source>
</evidence>
<dbReference type="Proteomes" id="UP001107558">
    <property type="component" value="Chromosome 1"/>
</dbReference>
<reference evidence="11" key="1">
    <citation type="submission" date="2021-03" db="EMBL/GenBank/DDBJ databases">
        <title>Chromosome level genome of the anhydrobiotic midge Polypedilum vanderplanki.</title>
        <authorList>
            <person name="Yoshida Y."/>
            <person name="Kikawada T."/>
            <person name="Gusev O."/>
        </authorList>
    </citation>
    <scope>NUCLEOTIDE SEQUENCE</scope>
    <source>
        <strain evidence="11">NIAS01</strain>
        <tissue evidence="11">Whole body or cell culture</tissue>
    </source>
</reference>
<comment type="catalytic activity">
    <reaction evidence="7 9">
        <text>O-phospho-L-seryl-[protein] + H2O = L-seryl-[protein] + phosphate</text>
        <dbReference type="Rhea" id="RHEA:20629"/>
        <dbReference type="Rhea" id="RHEA-COMP:9863"/>
        <dbReference type="Rhea" id="RHEA-COMP:11604"/>
        <dbReference type="ChEBI" id="CHEBI:15377"/>
        <dbReference type="ChEBI" id="CHEBI:29999"/>
        <dbReference type="ChEBI" id="CHEBI:43474"/>
        <dbReference type="ChEBI" id="CHEBI:83421"/>
        <dbReference type="EC" id="3.1.3.16"/>
    </reaction>
</comment>
<keyword evidence="5 9" id="KW-0904">Protein phosphatase</keyword>
<keyword evidence="12" id="KW-1185">Reference proteome</keyword>
<evidence type="ECO:0000313" key="11">
    <source>
        <dbReference type="EMBL" id="KAG5684792.1"/>
    </source>
</evidence>
<feature type="domain" description="PPM-type phosphatase" evidence="10">
    <location>
        <begin position="31"/>
        <end position="304"/>
    </location>
</feature>
<comment type="cofactor">
    <cofactor evidence="2 9">
        <name>Mg(2+)</name>
        <dbReference type="ChEBI" id="CHEBI:18420"/>
    </cofactor>
</comment>
<dbReference type="GO" id="GO:0046872">
    <property type="term" value="F:metal ion binding"/>
    <property type="evidence" value="ECO:0007669"/>
    <property type="project" value="UniProtKB-UniRule"/>
</dbReference>
<evidence type="ECO:0000256" key="9">
    <source>
        <dbReference type="RuleBase" id="RU366020"/>
    </source>
</evidence>
<dbReference type="PROSITE" id="PS51746">
    <property type="entry name" value="PPM_2"/>
    <property type="match status" value="1"/>
</dbReference>
<dbReference type="GO" id="GO:0004722">
    <property type="term" value="F:protein serine/threonine phosphatase activity"/>
    <property type="evidence" value="ECO:0007669"/>
    <property type="project" value="UniProtKB-EC"/>
</dbReference>
<comment type="cofactor">
    <cofactor evidence="1 9">
        <name>Mn(2+)</name>
        <dbReference type="ChEBI" id="CHEBI:29035"/>
    </cofactor>
</comment>
<comment type="similarity">
    <text evidence="3 9">Belongs to the PP2C family.</text>
</comment>
<keyword evidence="9" id="KW-0479">Metal-binding</keyword>
<dbReference type="PANTHER" id="PTHR12320">
    <property type="entry name" value="PROTEIN PHOSPHATASE 2C"/>
    <property type="match status" value="1"/>
</dbReference>
<dbReference type="PANTHER" id="PTHR12320:SF1">
    <property type="entry name" value="PROTEIN PHOSPHATASE PTC7 HOMOLOG"/>
    <property type="match status" value="1"/>
</dbReference>
<evidence type="ECO:0000256" key="8">
    <source>
        <dbReference type="ARBA" id="ARBA00048336"/>
    </source>
</evidence>
<name>A0A9J6CS80_POLVA</name>
<sequence>MFLFIRSSFSYKLHTATACFSKRFFASSSNYSNLIDIPIRADGIECGEDDFLQNKLNDIHLMNVADGVGSWSELNVDPKIFANELLKSISDEFLSIKTKMFNLHDKSYTPFLKRIISDAFRKLQETKTFIQHGSCTLVTLSLNIKTLILNSYVLGDSAFMIIRNREVYYKSKDLQHGFNWPYQLAFEDEYTDDPLVGHTVQFQLKPHDIIIIGSDGLFDNLFEEAILSYVNQETHYLKSFTHDEYDEVAKNIAKILTFEAKLIGEARFGSIVSPFSEEINDVGFLDFKVYAGKNDDTTVFVAIIS</sequence>
<evidence type="ECO:0000256" key="5">
    <source>
        <dbReference type="ARBA" id="ARBA00022912"/>
    </source>
</evidence>
<evidence type="ECO:0000256" key="1">
    <source>
        <dbReference type="ARBA" id="ARBA00001936"/>
    </source>
</evidence>
<dbReference type="EC" id="3.1.3.16" evidence="9"/>
<dbReference type="InterPro" id="IPR039123">
    <property type="entry name" value="PPTC7"/>
</dbReference>
<comment type="catalytic activity">
    <reaction evidence="8 9">
        <text>O-phospho-L-threonyl-[protein] + H2O = L-threonyl-[protein] + phosphate</text>
        <dbReference type="Rhea" id="RHEA:47004"/>
        <dbReference type="Rhea" id="RHEA-COMP:11060"/>
        <dbReference type="Rhea" id="RHEA-COMP:11605"/>
        <dbReference type="ChEBI" id="CHEBI:15377"/>
        <dbReference type="ChEBI" id="CHEBI:30013"/>
        <dbReference type="ChEBI" id="CHEBI:43474"/>
        <dbReference type="ChEBI" id="CHEBI:61977"/>
        <dbReference type="EC" id="3.1.3.16"/>
    </reaction>
</comment>
<organism evidence="11 12">
    <name type="scientific">Polypedilum vanderplanki</name>
    <name type="common">Sleeping chironomid midge</name>
    <dbReference type="NCBI Taxonomy" id="319348"/>
    <lineage>
        <taxon>Eukaryota</taxon>
        <taxon>Metazoa</taxon>
        <taxon>Ecdysozoa</taxon>
        <taxon>Arthropoda</taxon>
        <taxon>Hexapoda</taxon>
        <taxon>Insecta</taxon>
        <taxon>Pterygota</taxon>
        <taxon>Neoptera</taxon>
        <taxon>Endopterygota</taxon>
        <taxon>Diptera</taxon>
        <taxon>Nematocera</taxon>
        <taxon>Chironomoidea</taxon>
        <taxon>Chironomidae</taxon>
        <taxon>Chironominae</taxon>
        <taxon>Polypedilum</taxon>
        <taxon>Polypedilum</taxon>
    </lineage>
</organism>
<accession>A0A9J6CS80</accession>
<evidence type="ECO:0000256" key="7">
    <source>
        <dbReference type="ARBA" id="ARBA00047761"/>
    </source>
</evidence>